<dbReference type="SUPFAM" id="SSF48317">
    <property type="entry name" value="Acid phosphatase/Vanadium-dependent haloperoxidase"/>
    <property type="match status" value="1"/>
</dbReference>
<dbReference type="GO" id="GO:1990190">
    <property type="term" value="F:protein-N-terminal-glutamate acetyltransferase activity"/>
    <property type="evidence" value="ECO:0007669"/>
    <property type="project" value="TreeGrafter"/>
</dbReference>
<name>A0A9W4SMA7_9GLOM</name>
<comment type="similarity">
    <text evidence="3">Belongs to the acetyltransferase family. ARD1 subfamily.</text>
</comment>
<organism evidence="6 7">
    <name type="scientific">Funneliformis geosporum</name>
    <dbReference type="NCBI Taxonomy" id="1117311"/>
    <lineage>
        <taxon>Eukaryota</taxon>
        <taxon>Fungi</taxon>
        <taxon>Fungi incertae sedis</taxon>
        <taxon>Mucoromycota</taxon>
        <taxon>Glomeromycotina</taxon>
        <taxon>Glomeromycetes</taxon>
        <taxon>Glomerales</taxon>
        <taxon>Glomeraceae</taxon>
        <taxon>Funneliformis</taxon>
    </lineage>
</organism>
<dbReference type="Gene3D" id="1.20.144.10">
    <property type="entry name" value="Phosphatidic acid phosphatase type 2/haloperoxidase"/>
    <property type="match status" value="1"/>
</dbReference>
<comment type="caution">
    <text evidence="6">The sequence shown here is derived from an EMBL/GenBank/DDBJ whole genome shotgun (WGS) entry which is preliminary data.</text>
</comment>
<feature type="transmembrane region" description="Helical" evidence="4">
    <location>
        <begin position="188"/>
        <end position="208"/>
    </location>
</feature>
<dbReference type="AlphaFoldDB" id="A0A9W4SMA7"/>
<dbReference type="GO" id="GO:1990189">
    <property type="term" value="F:protein N-terminal-serine acetyltransferase activity"/>
    <property type="evidence" value="ECO:0007669"/>
    <property type="project" value="TreeGrafter"/>
</dbReference>
<dbReference type="InterPro" id="IPR036938">
    <property type="entry name" value="PAP2/HPO_sf"/>
</dbReference>
<evidence type="ECO:0000256" key="3">
    <source>
        <dbReference type="ARBA" id="ARBA00025786"/>
    </source>
</evidence>
<sequence length="479" mass="54214">MARFTRKQLLKAYALDWVLCVVFLVTFYGVDQFEPYHRSFSLEDKTIQFPFAVKERVPMWLCGVIVVVIPFIIMTFVALVIKKNMHDWHHASLGLLTGLTLTLMVTAVFKNTVGRPRPDFIDRCQPIAGAADPPVYGLSNSSVCTRTDLLHDGFKSFLSGHASTSFAGMGFLSLYLAGKLHVFDQKGYTYKGFVVVSPLVIAILIAISRTEDYRHHWHDVFAGSLVGFLLSYFAYHQYYPSLQSAISDKPFTIRLIKSKPEYKAKFTFSDSSKFEITIAKGDKTLVDDSKTLLPADDVSIETSGTTDQQPVDDSIVSISDDLLAMQNCNIMNLPENYQMKYYFYHALSWPQLSFVAEDHKGRIVGYVLAKMEEDPEEAPHGHITSLSVMRTYRRLGVAEKLMTQAQRNMVEVFNAQYVSLHVRKSNRAALNLYKDTLKFGIHKIEDKYYADGEDAFAMRKDLQPSNTIITKNNNASSKS</sequence>
<accession>A0A9W4SMA7</accession>
<dbReference type="Gene3D" id="3.40.630.30">
    <property type="match status" value="1"/>
</dbReference>
<feature type="transmembrane region" description="Helical" evidence="4">
    <location>
        <begin position="57"/>
        <end position="81"/>
    </location>
</feature>
<keyword evidence="2" id="KW-0012">Acyltransferase</keyword>
<evidence type="ECO:0000256" key="1">
    <source>
        <dbReference type="ARBA" id="ARBA00022679"/>
    </source>
</evidence>
<dbReference type="InterPro" id="IPR000182">
    <property type="entry name" value="GNAT_dom"/>
</dbReference>
<dbReference type="PANTHER" id="PTHR23091">
    <property type="entry name" value="N-TERMINAL ACETYLTRANSFERASE"/>
    <property type="match status" value="1"/>
</dbReference>
<dbReference type="Pfam" id="PF01569">
    <property type="entry name" value="PAP2"/>
    <property type="match status" value="1"/>
</dbReference>
<dbReference type="FunFam" id="3.40.630.30:FF:000037">
    <property type="entry name" value="N-alpha-acetyltransferase daf-31-like"/>
    <property type="match status" value="1"/>
</dbReference>
<dbReference type="SMART" id="SM00014">
    <property type="entry name" value="acidPPc"/>
    <property type="match status" value="1"/>
</dbReference>
<evidence type="ECO:0000313" key="6">
    <source>
        <dbReference type="EMBL" id="CAI2174337.1"/>
    </source>
</evidence>
<dbReference type="OrthoDB" id="8907274at2759"/>
<dbReference type="Proteomes" id="UP001153678">
    <property type="component" value="Unassembled WGS sequence"/>
</dbReference>
<dbReference type="GO" id="GO:0031415">
    <property type="term" value="C:NatA complex"/>
    <property type="evidence" value="ECO:0007669"/>
    <property type="project" value="InterPro"/>
</dbReference>
<dbReference type="InterPro" id="IPR016181">
    <property type="entry name" value="Acyl_CoA_acyltransferase"/>
</dbReference>
<dbReference type="InterPro" id="IPR000326">
    <property type="entry name" value="PAP2/HPO"/>
</dbReference>
<dbReference type="CDD" id="cd03390">
    <property type="entry name" value="PAP2_containing_1_like"/>
    <property type="match status" value="1"/>
</dbReference>
<proteinExistence type="inferred from homology"/>
<protein>
    <submittedName>
        <fullName evidence="6">19042_t:CDS:1</fullName>
    </submittedName>
</protein>
<feature type="transmembrane region" description="Helical" evidence="4">
    <location>
        <begin position="157"/>
        <end position="176"/>
    </location>
</feature>
<keyword evidence="7" id="KW-1185">Reference proteome</keyword>
<reference evidence="6" key="1">
    <citation type="submission" date="2022-08" db="EMBL/GenBank/DDBJ databases">
        <authorList>
            <person name="Kallberg Y."/>
            <person name="Tangrot J."/>
            <person name="Rosling A."/>
        </authorList>
    </citation>
    <scope>NUCLEOTIDE SEQUENCE</scope>
    <source>
        <strain evidence="6">Wild A</strain>
    </source>
</reference>
<dbReference type="EMBL" id="CAMKVN010001198">
    <property type="protein sequence ID" value="CAI2174337.1"/>
    <property type="molecule type" value="Genomic_DNA"/>
</dbReference>
<keyword evidence="1" id="KW-0808">Transferase</keyword>
<feature type="transmembrane region" description="Helical" evidence="4">
    <location>
        <begin position="220"/>
        <end position="239"/>
    </location>
</feature>
<dbReference type="PROSITE" id="PS51186">
    <property type="entry name" value="GNAT"/>
    <property type="match status" value="1"/>
</dbReference>
<gene>
    <name evidence="6" type="ORF">FWILDA_LOCUS6541</name>
</gene>
<dbReference type="CDD" id="cd04301">
    <property type="entry name" value="NAT_SF"/>
    <property type="match status" value="1"/>
</dbReference>
<dbReference type="Pfam" id="PF00583">
    <property type="entry name" value="Acetyltransf_1"/>
    <property type="match status" value="1"/>
</dbReference>
<feature type="transmembrane region" description="Helical" evidence="4">
    <location>
        <begin position="12"/>
        <end position="30"/>
    </location>
</feature>
<dbReference type="SUPFAM" id="SSF55729">
    <property type="entry name" value="Acyl-CoA N-acyltransferases (Nat)"/>
    <property type="match status" value="1"/>
</dbReference>
<keyword evidence="4" id="KW-1133">Transmembrane helix</keyword>
<evidence type="ECO:0000256" key="4">
    <source>
        <dbReference type="SAM" id="Phobius"/>
    </source>
</evidence>
<keyword evidence="4" id="KW-0812">Transmembrane</keyword>
<evidence type="ECO:0000259" key="5">
    <source>
        <dbReference type="PROSITE" id="PS51186"/>
    </source>
</evidence>
<keyword evidence="4" id="KW-0472">Membrane</keyword>
<evidence type="ECO:0000313" key="7">
    <source>
        <dbReference type="Proteomes" id="UP001153678"/>
    </source>
</evidence>
<dbReference type="PANTHER" id="PTHR23091:SF4">
    <property type="entry name" value="N-TERMINAL AMINO-ACID N(ALPHA)-ACETYLTRANSFERASE NATA"/>
    <property type="match status" value="1"/>
</dbReference>
<feature type="domain" description="N-acetyltransferase" evidence="5">
    <location>
        <begin position="313"/>
        <end position="463"/>
    </location>
</feature>
<evidence type="ECO:0000256" key="2">
    <source>
        <dbReference type="ARBA" id="ARBA00023315"/>
    </source>
</evidence>
<dbReference type="InterPro" id="IPR045047">
    <property type="entry name" value="Ard1-like"/>
</dbReference>